<dbReference type="AlphaFoldDB" id="A0ABD6CQ34"/>
<gene>
    <name evidence="2" type="ORF">ACFSBX_14490</name>
</gene>
<comment type="caution">
    <text evidence="2">The sequence shown here is derived from an EMBL/GenBank/DDBJ whole genome shotgun (WGS) entry which is preliminary data.</text>
</comment>
<evidence type="ECO:0000256" key="1">
    <source>
        <dbReference type="SAM" id="Phobius"/>
    </source>
</evidence>
<name>A0ABD6CQ34_9EURY</name>
<reference evidence="2 3" key="1">
    <citation type="journal article" date="2019" name="Int. J. Syst. Evol. Microbiol.">
        <title>The Global Catalogue of Microorganisms (GCM) 10K type strain sequencing project: providing services to taxonomists for standard genome sequencing and annotation.</title>
        <authorList>
            <consortium name="The Broad Institute Genomics Platform"/>
            <consortium name="The Broad Institute Genome Sequencing Center for Infectious Disease"/>
            <person name="Wu L."/>
            <person name="Ma J."/>
        </authorList>
    </citation>
    <scope>NUCLEOTIDE SEQUENCE [LARGE SCALE GENOMIC DNA]</scope>
    <source>
        <strain evidence="2 3">CGMCC 1.12121</strain>
    </source>
</reference>
<feature type="transmembrane region" description="Helical" evidence="1">
    <location>
        <begin position="45"/>
        <end position="69"/>
    </location>
</feature>
<dbReference type="EMBL" id="JBHUDK010000013">
    <property type="protein sequence ID" value="MFD1600170.1"/>
    <property type="molecule type" value="Genomic_DNA"/>
</dbReference>
<evidence type="ECO:0000313" key="3">
    <source>
        <dbReference type="Proteomes" id="UP001597085"/>
    </source>
</evidence>
<keyword evidence="1" id="KW-0812">Transmembrane</keyword>
<accession>A0ABD6CQ34</accession>
<dbReference type="Proteomes" id="UP001597085">
    <property type="component" value="Unassembled WGS sequence"/>
</dbReference>
<sequence length="106" mass="10886">MIGSLITSVLAYLGLGGSVMTGAVLLLVAFYLYRGVSAGRTVATLAGSLAAYALVLLVAVGFAIVLGWIDPHPGTAFEDVTTAVRMLIEAGSGPMGDVWTWIRGSV</sequence>
<feature type="transmembrane region" description="Helical" evidence="1">
    <location>
        <begin position="12"/>
        <end position="33"/>
    </location>
</feature>
<keyword evidence="1" id="KW-0472">Membrane</keyword>
<organism evidence="2 3">
    <name type="scientific">Halobellus rarus</name>
    <dbReference type="NCBI Taxonomy" id="1126237"/>
    <lineage>
        <taxon>Archaea</taxon>
        <taxon>Methanobacteriati</taxon>
        <taxon>Methanobacteriota</taxon>
        <taxon>Stenosarchaea group</taxon>
        <taxon>Halobacteria</taxon>
        <taxon>Halobacteriales</taxon>
        <taxon>Haloferacaceae</taxon>
        <taxon>Halobellus</taxon>
    </lineage>
</organism>
<protein>
    <submittedName>
        <fullName evidence="2">Uncharacterized protein</fullName>
    </submittedName>
</protein>
<evidence type="ECO:0000313" key="2">
    <source>
        <dbReference type="EMBL" id="MFD1600170.1"/>
    </source>
</evidence>
<proteinExistence type="predicted"/>
<keyword evidence="3" id="KW-1185">Reference proteome</keyword>
<keyword evidence="1" id="KW-1133">Transmembrane helix</keyword>